<accession>A0AAN8ADF8</accession>
<organism evidence="1 2">
    <name type="scientific">Eleginops maclovinus</name>
    <name type="common">Patagonian blennie</name>
    <name type="synonym">Eleginus maclovinus</name>
    <dbReference type="NCBI Taxonomy" id="56733"/>
    <lineage>
        <taxon>Eukaryota</taxon>
        <taxon>Metazoa</taxon>
        <taxon>Chordata</taxon>
        <taxon>Craniata</taxon>
        <taxon>Vertebrata</taxon>
        <taxon>Euteleostomi</taxon>
        <taxon>Actinopterygii</taxon>
        <taxon>Neopterygii</taxon>
        <taxon>Teleostei</taxon>
        <taxon>Neoteleostei</taxon>
        <taxon>Acanthomorphata</taxon>
        <taxon>Eupercaria</taxon>
        <taxon>Perciformes</taxon>
        <taxon>Notothenioidei</taxon>
        <taxon>Eleginopidae</taxon>
        <taxon>Eleginops</taxon>
    </lineage>
</organism>
<protein>
    <submittedName>
        <fullName evidence="1">Uncharacterized protein</fullName>
    </submittedName>
</protein>
<evidence type="ECO:0000313" key="2">
    <source>
        <dbReference type="Proteomes" id="UP001346869"/>
    </source>
</evidence>
<proteinExistence type="predicted"/>
<gene>
    <name evidence="1" type="ORF">PBY51_002779</name>
</gene>
<dbReference type="Proteomes" id="UP001346869">
    <property type="component" value="Unassembled WGS sequence"/>
</dbReference>
<evidence type="ECO:0000313" key="1">
    <source>
        <dbReference type="EMBL" id="KAK5858656.1"/>
    </source>
</evidence>
<sequence length="81" mass="8884">MCVELQTVPLCARYDQTPCFLSCHQDLQTLISLCHFVPGAADGFPSDIITPRWANANDADRLSGILFGRTVATVMGSFIEH</sequence>
<name>A0AAN8ADF8_ELEMC</name>
<dbReference type="EMBL" id="JAUZQC010000015">
    <property type="protein sequence ID" value="KAK5858656.1"/>
    <property type="molecule type" value="Genomic_DNA"/>
</dbReference>
<reference evidence="1 2" key="1">
    <citation type="journal article" date="2023" name="Genes (Basel)">
        <title>Chromosome-Level Genome Assembly and Circadian Gene Repertoire of the Patagonia Blennie Eleginops maclovinus-The Closest Ancestral Proxy of Antarctic Cryonotothenioids.</title>
        <authorList>
            <person name="Cheng C.C."/>
            <person name="Rivera-Colon A.G."/>
            <person name="Minhas B.F."/>
            <person name="Wilson L."/>
            <person name="Rayamajhi N."/>
            <person name="Vargas-Chacoff L."/>
            <person name="Catchen J.M."/>
        </authorList>
    </citation>
    <scope>NUCLEOTIDE SEQUENCE [LARGE SCALE GENOMIC DNA]</scope>
    <source>
        <strain evidence="1">JMC-PN-2008</strain>
    </source>
</reference>
<comment type="caution">
    <text evidence="1">The sequence shown here is derived from an EMBL/GenBank/DDBJ whole genome shotgun (WGS) entry which is preliminary data.</text>
</comment>
<keyword evidence="2" id="KW-1185">Reference proteome</keyword>
<reference evidence="1 2" key="2">
    <citation type="journal article" date="2023" name="Mol. Biol. Evol.">
        <title>Genomics of Secondarily Temperate Adaptation in the Only Non-Antarctic Icefish.</title>
        <authorList>
            <person name="Rivera-Colon A.G."/>
            <person name="Rayamajhi N."/>
            <person name="Minhas B.F."/>
            <person name="Madrigal G."/>
            <person name="Bilyk K.T."/>
            <person name="Yoon V."/>
            <person name="Hune M."/>
            <person name="Gregory S."/>
            <person name="Cheng C.H.C."/>
            <person name="Catchen J.M."/>
        </authorList>
    </citation>
    <scope>NUCLEOTIDE SEQUENCE [LARGE SCALE GENOMIC DNA]</scope>
    <source>
        <strain evidence="1">JMC-PN-2008</strain>
    </source>
</reference>
<dbReference type="AlphaFoldDB" id="A0AAN8ADF8"/>